<dbReference type="InterPro" id="IPR001079">
    <property type="entry name" value="Galectin_CRD"/>
</dbReference>
<evidence type="ECO:0000313" key="3">
    <source>
        <dbReference type="EMBL" id="KAK7474256.1"/>
    </source>
</evidence>
<evidence type="ECO:0000259" key="2">
    <source>
        <dbReference type="PROSITE" id="PS51304"/>
    </source>
</evidence>
<dbReference type="Proteomes" id="UP001519460">
    <property type="component" value="Unassembled WGS sequence"/>
</dbReference>
<comment type="caution">
    <text evidence="3">The sequence shown here is derived from an EMBL/GenBank/DDBJ whole genome shotgun (WGS) entry which is preliminary data.</text>
</comment>
<dbReference type="EMBL" id="JACVVK020000442">
    <property type="protein sequence ID" value="KAK7474256.1"/>
    <property type="molecule type" value="Genomic_DNA"/>
</dbReference>
<dbReference type="GO" id="GO:0030246">
    <property type="term" value="F:carbohydrate binding"/>
    <property type="evidence" value="ECO:0007669"/>
    <property type="project" value="UniProtKB-KW"/>
</dbReference>
<keyword evidence="4" id="KW-1185">Reference proteome</keyword>
<feature type="domain" description="Galectin" evidence="2">
    <location>
        <begin position="1"/>
        <end position="97"/>
    </location>
</feature>
<accession>A0ABD0JHW1</accession>
<dbReference type="AlphaFoldDB" id="A0ABD0JHW1"/>
<evidence type="ECO:0000313" key="4">
    <source>
        <dbReference type="Proteomes" id="UP001519460"/>
    </source>
</evidence>
<gene>
    <name evidence="3" type="ORF">BaRGS_00034499</name>
</gene>
<sequence length="284" mass="31132">MSPRFGAPSHTIFDSNVGGWGQPQYFVTLNDPNPPFPFAVGRQFHMKIKAASDNLVQVDVDGSYYGTSNPTPLSIATVTKVTFSNVNVAELDLCHNHAYRTIMWWLLFILCTCLCVTTDTEAVIETSFSRVEATQKYVTGSHAVTSARSKTDCARICRKYSHCISWAFDKLTTAVCSESDAPPVDDHVTWQRTLTSLTSSPVPPTCDAGFVAGGDYMHPMRCLGSGQWDTGQQYCTQHIWTNIPVSVDGNYYGTGKPTPVTIAMITSVTVYGLPVTMLDVWCAA</sequence>
<reference evidence="3 4" key="1">
    <citation type="journal article" date="2023" name="Sci. Data">
        <title>Genome assembly of the Korean intertidal mud-creeper Batillaria attramentaria.</title>
        <authorList>
            <person name="Patra A.K."/>
            <person name="Ho P.T."/>
            <person name="Jun S."/>
            <person name="Lee S.J."/>
            <person name="Kim Y."/>
            <person name="Won Y.J."/>
        </authorList>
    </citation>
    <scope>NUCLEOTIDE SEQUENCE [LARGE SCALE GENOMIC DNA]</scope>
    <source>
        <strain evidence="3">Wonlab-2016</strain>
    </source>
</reference>
<organism evidence="3 4">
    <name type="scientific">Batillaria attramentaria</name>
    <dbReference type="NCBI Taxonomy" id="370345"/>
    <lineage>
        <taxon>Eukaryota</taxon>
        <taxon>Metazoa</taxon>
        <taxon>Spiralia</taxon>
        <taxon>Lophotrochozoa</taxon>
        <taxon>Mollusca</taxon>
        <taxon>Gastropoda</taxon>
        <taxon>Caenogastropoda</taxon>
        <taxon>Sorbeoconcha</taxon>
        <taxon>Cerithioidea</taxon>
        <taxon>Batillariidae</taxon>
        <taxon>Batillaria</taxon>
    </lineage>
</organism>
<name>A0ABD0JHW1_9CAEN</name>
<protein>
    <recommendedName>
        <fullName evidence="2">Galectin domain-containing protein</fullName>
    </recommendedName>
</protein>
<proteinExistence type="predicted"/>
<dbReference type="PROSITE" id="PS51304">
    <property type="entry name" value="GALECTIN"/>
    <property type="match status" value="1"/>
</dbReference>
<evidence type="ECO:0000256" key="1">
    <source>
        <dbReference type="ARBA" id="ARBA00022734"/>
    </source>
</evidence>
<keyword evidence="1" id="KW-0430">Lectin</keyword>